<organism evidence="4 5">
    <name type="scientific">Natrinema ejinorense</name>
    <dbReference type="NCBI Taxonomy" id="373386"/>
    <lineage>
        <taxon>Archaea</taxon>
        <taxon>Methanobacteriati</taxon>
        <taxon>Methanobacteriota</taxon>
        <taxon>Stenosarchaea group</taxon>
        <taxon>Halobacteria</taxon>
        <taxon>Halobacteriales</taxon>
        <taxon>Natrialbaceae</taxon>
        <taxon>Natrinema</taxon>
    </lineage>
</organism>
<evidence type="ECO:0000313" key="5">
    <source>
        <dbReference type="Proteomes" id="UP000219689"/>
    </source>
</evidence>
<dbReference type="GO" id="GO:0006313">
    <property type="term" value="P:DNA transposition"/>
    <property type="evidence" value="ECO:0007669"/>
    <property type="project" value="InterPro"/>
</dbReference>
<feature type="domain" description="Transposase Tn5-like N-terminal" evidence="3">
    <location>
        <begin position="28"/>
        <end position="82"/>
    </location>
</feature>
<protein>
    <submittedName>
        <fullName evidence="4">IS4 family transposase</fullName>
    </submittedName>
</protein>
<dbReference type="InterPro" id="IPR014735">
    <property type="entry name" value="Transposase_Tn5-like_N"/>
</dbReference>
<dbReference type="PANTHER" id="PTHR37319:SF1">
    <property type="entry name" value="TRANSPOSASE TN5 DIMERISATION DOMAIN-CONTAINING PROTEIN"/>
    <property type="match status" value="1"/>
</dbReference>
<name>A0A2A5QUG2_9EURY</name>
<dbReference type="InterPro" id="IPR002559">
    <property type="entry name" value="Transposase_11"/>
</dbReference>
<dbReference type="InterPro" id="IPR047768">
    <property type="entry name" value="Tn5p-like"/>
</dbReference>
<dbReference type="InterPro" id="IPR014737">
    <property type="entry name" value="Transposase_Tn5-like_C"/>
</dbReference>
<evidence type="ECO:0000313" key="4">
    <source>
        <dbReference type="EMBL" id="PCR90399.1"/>
    </source>
</evidence>
<feature type="region of interest" description="Disordered" evidence="1">
    <location>
        <begin position="1"/>
        <end position="25"/>
    </location>
</feature>
<comment type="caution">
    <text evidence="4">The sequence shown here is derived from an EMBL/GenBank/DDBJ whole genome shotgun (WGS) entry which is preliminary data.</text>
</comment>
<dbReference type="Proteomes" id="UP000219689">
    <property type="component" value="Unassembled WGS sequence"/>
</dbReference>
<dbReference type="GO" id="GO:0004803">
    <property type="term" value="F:transposase activity"/>
    <property type="evidence" value="ECO:0007669"/>
    <property type="project" value="InterPro"/>
</dbReference>
<evidence type="ECO:0000259" key="2">
    <source>
        <dbReference type="Pfam" id="PF01609"/>
    </source>
</evidence>
<dbReference type="AlphaFoldDB" id="A0A2A5QUG2"/>
<dbReference type="OrthoDB" id="188465at2157"/>
<feature type="compositionally biased region" description="Basic and acidic residues" evidence="1">
    <location>
        <begin position="170"/>
        <end position="187"/>
    </location>
</feature>
<feature type="region of interest" description="Disordered" evidence="1">
    <location>
        <begin position="166"/>
        <end position="187"/>
    </location>
</feature>
<evidence type="ECO:0000259" key="3">
    <source>
        <dbReference type="Pfam" id="PF14706"/>
    </source>
</evidence>
<dbReference type="PANTHER" id="PTHR37319">
    <property type="entry name" value="TRANSPOSASE"/>
    <property type="match status" value="1"/>
</dbReference>
<dbReference type="Gene3D" id="1.10.740.10">
    <property type="entry name" value="Transferase Inhibitor Protein From Tn5, Chain"/>
    <property type="match status" value="1"/>
</dbReference>
<dbReference type="SUPFAM" id="SSF53098">
    <property type="entry name" value="Ribonuclease H-like"/>
    <property type="match status" value="1"/>
</dbReference>
<dbReference type="EMBL" id="NXNI01000001">
    <property type="protein sequence ID" value="PCR90399.1"/>
    <property type="molecule type" value="Genomic_DNA"/>
</dbReference>
<reference evidence="4 5" key="1">
    <citation type="submission" date="2017-09" db="EMBL/GenBank/DDBJ databases">
        <title>Genome sequences of Natrinema ejinorence JCM 13890T.</title>
        <authorList>
            <person name="Roh S.W."/>
            <person name="Kim Y.B."/>
            <person name="Kim J.Y."/>
        </authorList>
    </citation>
    <scope>NUCLEOTIDE SEQUENCE [LARGE SCALE GENOMIC DNA]</scope>
    <source>
        <strain evidence="4 5">JCM 13890</strain>
    </source>
</reference>
<dbReference type="Gene3D" id="1.10.246.40">
    <property type="entry name" value="Tn5 transposase, domain 1"/>
    <property type="match status" value="1"/>
</dbReference>
<dbReference type="Pfam" id="PF01609">
    <property type="entry name" value="DDE_Tnp_1"/>
    <property type="match status" value="1"/>
</dbReference>
<evidence type="ECO:0000256" key="1">
    <source>
        <dbReference type="SAM" id="MobiDB-lite"/>
    </source>
</evidence>
<feature type="domain" description="Transposase IS4-like" evidence="2">
    <location>
        <begin position="207"/>
        <end position="381"/>
    </location>
</feature>
<dbReference type="Gene3D" id="3.90.350.10">
    <property type="entry name" value="Transposase Inhibitor Protein From Tn5, Chain A, domain 1"/>
    <property type="match status" value="1"/>
</dbReference>
<dbReference type="InterPro" id="IPR012337">
    <property type="entry name" value="RNaseH-like_sf"/>
</dbReference>
<dbReference type="GO" id="GO:0003677">
    <property type="term" value="F:DNA binding"/>
    <property type="evidence" value="ECO:0007669"/>
    <property type="project" value="InterPro"/>
</dbReference>
<dbReference type="Pfam" id="PF14706">
    <property type="entry name" value="Tnp_DNA_bind"/>
    <property type="match status" value="1"/>
</dbReference>
<gene>
    <name evidence="4" type="ORF">CP557_07530</name>
</gene>
<keyword evidence="5" id="KW-1185">Reference proteome</keyword>
<proteinExistence type="predicted"/>
<dbReference type="InterPro" id="IPR038215">
    <property type="entry name" value="TN5-like_N_sf"/>
</dbReference>
<accession>A0A2A5QUG2</accession>
<dbReference type="InterPro" id="IPR054836">
    <property type="entry name" value="Tn5_transposase"/>
</dbReference>
<dbReference type="RefSeq" id="WP_097379347.1">
    <property type="nucleotide sequence ID" value="NZ_NXNI01000001.1"/>
</dbReference>
<sequence length="472" mass="53410">MQSGSLSWRSDGDDESELRETDVSGKVRKEFQSAELGDDRLTDRLIQVGDRLVRAPAESIPNACEDWAFTKATYRFCDNESVDPNEILDAHKRAQRSRIRGKEELLVVSDTTELVFPRHPSKEGLGDIGNSKTDLEGVKVHSTIGLDPQTHRMTGVIDQQSLIEDQQASTKHDANGKDEPIELESEQEKWIRGDRQASHWLVEEVRPIFIHDRGADAFAFYHEVTDDLDAGFIVRANQNRCIQTPSGTDGRLIDWSENLPEQGRTSLEIGRGNGRKAREAELTIKAGSCELLPPQNDPTHTEPVKVNVVRIDELGEQNDPIQWVLLTTESVTTFSDSLTVVDSYRARWTIEDWHKVLKTGCRIEERRLETWERMEVLLSIYSVIAWKVLELRELARGEVHHSPEVLLTETERSILETKFPELTDNGPKAYAIAVAKIGGYLDRGSDPPPGWETMWKGLKKLQTLAEGYELHS</sequence>
<dbReference type="NCBIfam" id="NF033590">
    <property type="entry name" value="transpos_IS4_3"/>
    <property type="match status" value="1"/>
</dbReference>